<dbReference type="PANTHER" id="PTHR43297">
    <property type="entry name" value="OLIGOPEPTIDE TRANSPORT ATP-BINDING PROTEIN APPD"/>
    <property type="match status" value="1"/>
</dbReference>
<dbReference type="Gene3D" id="3.40.50.300">
    <property type="entry name" value="P-loop containing nucleotide triphosphate hydrolases"/>
    <property type="match status" value="2"/>
</dbReference>
<gene>
    <name evidence="10" type="ORF">BBK14_27590</name>
</gene>
<dbReference type="OrthoDB" id="8036461at2"/>
<dbReference type="Proteomes" id="UP000179769">
    <property type="component" value="Unassembled WGS sequence"/>
</dbReference>
<evidence type="ECO:0000256" key="1">
    <source>
        <dbReference type="ARBA" id="ARBA00004202"/>
    </source>
</evidence>
<dbReference type="InterPro" id="IPR050388">
    <property type="entry name" value="ABC_Ni/Peptide_Import"/>
</dbReference>
<feature type="domain" description="ABC transporter" evidence="9">
    <location>
        <begin position="23"/>
        <end position="295"/>
    </location>
</feature>
<evidence type="ECO:0000256" key="2">
    <source>
        <dbReference type="ARBA" id="ARBA00005417"/>
    </source>
</evidence>
<evidence type="ECO:0000256" key="6">
    <source>
        <dbReference type="ARBA" id="ARBA00022840"/>
    </source>
</evidence>
<dbReference type="InterPro" id="IPR003439">
    <property type="entry name" value="ABC_transporter-like_ATP-bd"/>
</dbReference>
<reference evidence="11" key="1">
    <citation type="submission" date="2016-07" db="EMBL/GenBank/DDBJ databases">
        <title>Frankia sp. NRRL B-16219 Genome sequencing.</title>
        <authorList>
            <person name="Ghodhbane-Gtari F."/>
            <person name="Swanson E."/>
            <person name="Gueddou A."/>
            <person name="Louati M."/>
            <person name="Nouioui I."/>
            <person name="Hezbri K."/>
            <person name="Abebe-Akele F."/>
            <person name="Simpson S."/>
            <person name="Morris K."/>
            <person name="Thomas K."/>
            <person name="Gtari M."/>
            <person name="Tisa L.S."/>
        </authorList>
    </citation>
    <scope>NUCLEOTIDE SEQUENCE [LARGE SCALE GENOMIC DNA]</scope>
    <source>
        <strain evidence="11">NRRL B-16219</strain>
    </source>
</reference>
<dbReference type="InterPro" id="IPR017871">
    <property type="entry name" value="ABC_transporter-like_CS"/>
</dbReference>
<protein>
    <submittedName>
        <fullName evidence="10">ABC transporter ATP-binding protein</fullName>
    </submittedName>
</protein>
<feature type="region of interest" description="Disordered" evidence="8">
    <location>
        <begin position="576"/>
        <end position="597"/>
    </location>
</feature>
<organism evidence="10 11">
    <name type="scientific">Parafrankia soli</name>
    <dbReference type="NCBI Taxonomy" id="2599596"/>
    <lineage>
        <taxon>Bacteria</taxon>
        <taxon>Bacillati</taxon>
        <taxon>Actinomycetota</taxon>
        <taxon>Actinomycetes</taxon>
        <taxon>Frankiales</taxon>
        <taxon>Frankiaceae</taxon>
        <taxon>Parafrankia</taxon>
    </lineage>
</organism>
<keyword evidence="4" id="KW-1003">Cell membrane</keyword>
<feature type="compositionally biased region" description="Basic and acidic residues" evidence="8">
    <location>
        <begin position="585"/>
        <end position="597"/>
    </location>
</feature>
<dbReference type="Pfam" id="PF00005">
    <property type="entry name" value="ABC_tran"/>
    <property type="match status" value="2"/>
</dbReference>
<evidence type="ECO:0000256" key="5">
    <source>
        <dbReference type="ARBA" id="ARBA00022741"/>
    </source>
</evidence>
<sequence length="597" mass="63915">MTAGTSQLTSPPTSPLVSPLVTIRDLHVGYVRRRRTAPAVRGVDLSIGSGEIVALVGESGSGKSTIANTIIGLLPDNARVTAGSVLLHTGPDPEDADGPALDDRLDLDGHGRRTVEIVGAREKVLRGLRGRVVGLVPQDPMVGLNPTRRIGGQVAEAIRLRGVSGDDLDAEVLEFLAQAGVDNPQLRARQYPHELSGGLRQRVLIGIALAGRPRLIIADEPTSALDVTVQRRILDHLEGLVRESGISLLIITHDLAVAADRGDRVVVLQDGEIVEQGPPGDILVSPAQDYTRRLIAAAPGLAHGGQIVPRFQLPPEQVATPDPVIRLENVSKRYPLPGRQAGSFLALDGVSVEVARGRTHALVGESGSGKTTMLRIAFGFEQATDGRVSLDGVDITGLGWKQTRLLRRKVQLVHQNPYASLDPRFTVGQSITEPLVSFRIGDRRTRTARALELLDQVALPGSYLDRLPAELSGGQRQRVAIARALALSPELVLLDEPVSALDVSVQEQILELLTDLQERLGLSYLFVSHDLAVVARISHTVSVLNRGRQVESGSVAAVFGSPSSEYTRELIDAVPGQRGATRQAGSRDDDVREVART</sequence>
<name>A0A1S1PIK8_9ACTN</name>
<keyword evidence="11" id="KW-1185">Reference proteome</keyword>
<dbReference type="GO" id="GO:0005886">
    <property type="term" value="C:plasma membrane"/>
    <property type="evidence" value="ECO:0007669"/>
    <property type="project" value="UniProtKB-SubCell"/>
</dbReference>
<dbReference type="PANTHER" id="PTHR43297:SF2">
    <property type="entry name" value="DIPEPTIDE TRANSPORT ATP-BINDING PROTEIN DPPD"/>
    <property type="match status" value="1"/>
</dbReference>
<evidence type="ECO:0000313" key="11">
    <source>
        <dbReference type="Proteomes" id="UP000179769"/>
    </source>
</evidence>
<dbReference type="PROSITE" id="PS50893">
    <property type="entry name" value="ABC_TRANSPORTER_2"/>
    <property type="match status" value="2"/>
</dbReference>
<comment type="caution">
    <text evidence="10">The sequence shown here is derived from an EMBL/GenBank/DDBJ whole genome shotgun (WGS) entry which is preliminary data.</text>
</comment>
<dbReference type="InterPro" id="IPR013563">
    <property type="entry name" value="Oligopep_ABC_C"/>
</dbReference>
<evidence type="ECO:0000313" key="10">
    <source>
        <dbReference type="EMBL" id="OHV20909.1"/>
    </source>
</evidence>
<proteinExistence type="inferred from homology"/>
<dbReference type="SUPFAM" id="SSF52540">
    <property type="entry name" value="P-loop containing nucleoside triphosphate hydrolases"/>
    <property type="match status" value="2"/>
</dbReference>
<dbReference type="RefSeq" id="WP_071066683.1">
    <property type="nucleotide sequence ID" value="NZ_MAXA01000261.1"/>
</dbReference>
<evidence type="ECO:0000256" key="4">
    <source>
        <dbReference type="ARBA" id="ARBA00022475"/>
    </source>
</evidence>
<comment type="similarity">
    <text evidence="2">Belongs to the ABC transporter superfamily.</text>
</comment>
<dbReference type="InterPro" id="IPR027417">
    <property type="entry name" value="P-loop_NTPase"/>
</dbReference>
<keyword evidence="6 10" id="KW-0067">ATP-binding</keyword>
<dbReference type="GO" id="GO:0015833">
    <property type="term" value="P:peptide transport"/>
    <property type="evidence" value="ECO:0007669"/>
    <property type="project" value="InterPro"/>
</dbReference>
<evidence type="ECO:0000256" key="8">
    <source>
        <dbReference type="SAM" id="MobiDB-lite"/>
    </source>
</evidence>
<dbReference type="SMART" id="SM00382">
    <property type="entry name" value="AAA"/>
    <property type="match status" value="2"/>
</dbReference>
<dbReference type="AlphaFoldDB" id="A0A1S1PIK8"/>
<accession>A0A1S1PIK8</accession>
<feature type="domain" description="ABC transporter" evidence="9">
    <location>
        <begin position="325"/>
        <end position="571"/>
    </location>
</feature>
<dbReference type="PROSITE" id="PS00211">
    <property type="entry name" value="ABC_TRANSPORTER_1"/>
    <property type="match status" value="1"/>
</dbReference>
<keyword evidence="3" id="KW-0813">Transport</keyword>
<dbReference type="EMBL" id="MAXA01000261">
    <property type="protein sequence ID" value="OHV20909.1"/>
    <property type="molecule type" value="Genomic_DNA"/>
</dbReference>
<dbReference type="GO" id="GO:0016887">
    <property type="term" value="F:ATP hydrolysis activity"/>
    <property type="evidence" value="ECO:0007669"/>
    <property type="project" value="InterPro"/>
</dbReference>
<dbReference type="CDD" id="cd03257">
    <property type="entry name" value="ABC_NikE_OppD_transporters"/>
    <property type="match status" value="2"/>
</dbReference>
<evidence type="ECO:0000256" key="3">
    <source>
        <dbReference type="ARBA" id="ARBA00022448"/>
    </source>
</evidence>
<keyword evidence="7" id="KW-0472">Membrane</keyword>
<dbReference type="GO" id="GO:0005524">
    <property type="term" value="F:ATP binding"/>
    <property type="evidence" value="ECO:0007669"/>
    <property type="project" value="UniProtKB-KW"/>
</dbReference>
<dbReference type="InterPro" id="IPR003593">
    <property type="entry name" value="AAA+_ATPase"/>
</dbReference>
<dbReference type="Pfam" id="PF08352">
    <property type="entry name" value="oligo_HPY"/>
    <property type="match status" value="1"/>
</dbReference>
<evidence type="ECO:0000256" key="7">
    <source>
        <dbReference type="ARBA" id="ARBA00023136"/>
    </source>
</evidence>
<evidence type="ECO:0000259" key="9">
    <source>
        <dbReference type="PROSITE" id="PS50893"/>
    </source>
</evidence>
<comment type="subcellular location">
    <subcellularLocation>
        <location evidence="1">Cell membrane</location>
        <topology evidence="1">Peripheral membrane protein</topology>
    </subcellularLocation>
</comment>
<keyword evidence="5" id="KW-0547">Nucleotide-binding</keyword>